<dbReference type="InterPro" id="IPR051565">
    <property type="entry name" value="Sal_C2H2-zinc-finger"/>
</dbReference>
<dbReference type="GO" id="GO:0008270">
    <property type="term" value="F:zinc ion binding"/>
    <property type="evidence" value="ECO:0007669"/>
    <property type="project" value="UniProtKB-KW"/>
</dbReference>
<keyword evidence="3" id="KW-0677">Repeat</keyword>
<dbReference type="PROSITE" id="PS50157">
    <property type="entry name" value="ZINC_FINGER_C2H2_2"/>
    <property type="match status" value="2"/>
</dbReference>
<evidence type="ECO:0000313" key="12">
    <source>
        <dbReference type="EMBL" id="CAG8496398.1"/>
    </source>
</evidence>
<dbReference type="OrthoDB" id="6077919at2759"/>
<proteinExistence type="inferred from homology"/>
<keyword evidence="6" id="KW-0805">Transcription regulation</keyword>
<comment type="similarity">
    <text evidence="9">Belongs to the sal C2H2-type zinc-finger protein family.</text>
</comment>
<organism evidence="12 13">
    <name type="scientific">Acaulospora morrowiae</name>
    <dbReference type="NCBI Taxonomy" id="94023"/>
    <lineage>
        <taxon>Eukaryota</taxon>
        <taxon>Fungi</taxon>
        <taxon>Fungi incertae sedis</taxon>
        <taxon>Mucoromycota</taxon>
        <taxon>Glomeromycotina</taxon>
        <taxon>Glomeromycetes</taxon>
        <taxon>Diversisporales</taxon>
        <taxon>Acaulosporaceae</taxon>
        <taxon>Acaulospora</taxon>
    </lineage>
</organism>
<keyword evidence="7" id="KW-0804">Transcription</keyword>
<feature type="domain" description="C2H2-type" evidence="11">
    <location>
        <begin position="72"/>
        <end position="99"/>
    </location>
</feature>
<dbReference type="PROSITE" id="PS00028">
    <property type="entry name" value="ZINC_FINGER_C2H2_1"/>
    <property type="match status" value="2"/>
</dbReference>
<dbReference type="Pfam" id="PF12874">
    <property type="entry name" value="zf-met"/>
    <property type="match status" value="1"/>
</dbReference>
<evidence type="ECO:0000256" key="1">
    <source>
        <dbReference type="ARBA" id="ARBA00004123"/>
    </source>
</evidence>
<keyword evidence="5" id="KW-0862">Zinc</keyword>
<accession>A0A9N8ZHX6</accession>
<keyword evidence="4 10" id="KW-0863">Zinc-finger</keyword>
<evidence type="ECO:0000256" key="7">
    <source>
        <dbReference type="ARBA" id="ARBA00023163"/>
    </source>
</evidence>
<reference evidence="12" key="1">
    <citation type="submission" date="2021-06" db="EMBL/GenBank/DDBJ databases">
        <authorList>
            <person name="Kallberg Y."/>
            <person name="Tangrot J."/>
            <person name="Rosling A."/>
        </authorList>
    </citation>
    <scope>NUCLEOTIDE SEQUENCE</scope>
    <source>
        <strain evidence="12">CL551</strain>
    </source>
</reference>
<keyword evidence="8" id="KW-0539">Nucleus</keyword>
<evidence type="ECO:0000256" key="3">
    <source>
        <dbReference type="ARBA" id="ARBA00022737"/>
    </source>
</evidence>
<comment type="caution">
    <text evidence="12">The sequence shown here is derived from an EMBL/GenBank/DDBJ whole genome shotgun (WGS) entry which is preliminary data.</text>
</comment>
<evidence type="ECO:0000256" key="10">
    <source>
        <dbReference type="PROSITE-ProRule" id="PRU00042"/>
    </source>
</evidence>
<evidence type="ECO:0000256" key="8">
    <source>
        <dbReference type="ARBA" id="ARBA00023242"/>
    </source>
</evidence>
<sequence length="125" mass="14240">MNNQVIYKLYHTNSQGEIFYVDSQGWIFNINNLKYPVLKGHLTDISLMNSIGVLTLNTYLAEVTTPTPIKQHGCAFCKKGFQSPSALKIHYNSHTGERPYICQVEGCGKSYTTISNLYRHNKNHK</sequence>
<evidence type="ECO:0000259" key="11">
    <source>
        <dbReference type="PROSITE" id="PS50157"/>
    </source>
</evidence>
<dbReference type="SMART" id="SM00355">
    <property type="entry name" value="ZnF_C2H2"/>
    <property type="match status" value="2"/>
</dbReference>
<feature type="domain" description="C2H2-type" evidence="11">
    <location>
        <begin position="100"/>
        <end position="125"/>
    </location>
</feature>
<evidence type="ECO:0000256" key="5">
    <source>
        <dbReference type="ARBA" id="ARBA00022833"/>
    </source>
</evidence>
<evidence type="ECO:0000256" key="9">
    <source>
        <dbReference type="ARBA" id="ARBA00038474"/>
    </source>
</evidence>
<dbReference type="GO" id="GO:0005634">
    <property type="term" value="C:nucleus"/>
    <property type="evidence" value="ECO:0007669"/>
    <property type="project" value="UniProtKB-SubCell"/>
</dbReference>
<evidence type="ECO:0000256" key="6">
    <source>
        <dbReference type="ARBA" id="ARBA00023015"/>
    </source>
</evidence>
<dbReference type="GO" id="GO:0000978">
    <property type="term" value="F:RNA polymerase II cis-regulatory region sequence-specific DNA binding"/>
    <property type="evidence" value="ECO:0007669"/>
    <property type="project" value="TreeGrafter"/>
</dbReference>
<dbReference type="InterPro" id="IPR013087">
    <property type="entry name" value="Znf_C2H2_type"/>
</dbReference>
<evidence type="ECO:0000256" key="2">
    <source>
        <dbReference type="ARBA" id="ARBA00022723"/>
    </source>
</evidence>
<dbReference type="FunFam" id="3.30.160.60:FF:001102">
    <property type="entry name" value="Transcription factor IIIA"/>
    <property type="match status" value="1"/>
</dbReference>
<keyword evidence="13" id="KW-1185">Reference proteome</keyword>
<dbReference type="AlphaFoldDB" id="A0A9N8ZHX6"/>
<dbReference type="PANTHER" id="PTHR23233:SF84">
    <property type="entry name" value="FI23031P1"/>
    <property type="match status" value="1"/>
</dbReference>
<keyword evidence="2" id="KW-0479">Metal-binding</keyword>
<evidence type="ECO:0000256" key="4">
    <source>
        <dbReference type="ARBA" id="ARBA00022771"/>
    </source>
</evidence>
<dbReference type="Proteomes" id="UP000789342">
    <property type="component" value="Unassembled WGS sequence"/>
</dbReference>
<dbReference type="Pfam" id="PF00096">
    <property type="entry name" value="zf-C2H2"/>
    <property type="match status" value="1"/>
</dbReference>
<dbReference type="EMBL" id="CAJVPV010001404">
    <property type="protein sequence ID" value="CAG8496398.1"/>
    <property type="molecule type" value="Genomic_DNA"/>
</dbReference>
<dbReference type="GO" id="GO:0000981">
    <property type="term" value="F:DNA-binding transcription factor activity, RNA polymerase II-specific"/>
    <property type="evidence" value="ECO:0007669"/>
    <property type="project" value="TreeGrafter"/>
</dbReference>
<comment type="subcellular location">
    <subcellularLocation>
        <location evidence="1">Nucleus</location>
    </subcellularLocation>
</comment>
<protein>
    <submittedName>
        <fullName evidence="12">731_t:CDS:1</fullName>
    </submittedName>
</protein>
<name>A0A9N8ZHX6_9GLOM</name>
<evidence type="ECO:0000313" key="13">
    <source>
        <dbReference type="Proteomes" id="UP000789342"/>
    </source>
</evidence>
<dbReference type="InterPro" id="IPR036236">
    <property type="entry name" value="Znf_C2H2_sf"/>
</dbReference>
<dbReference type="SUPFAM" id="SSF57667">
    <property type="entry name" value="beta-beta-alpha zinc fingers"/>
    <property type="match status" value="1"/>
</dbReference>
<gene>
    <name evidence="12" type="ORF">AMORRO_LOCUS3034</name>
</gene>
<dbReference type="PANTHER" id="PTHR23233">
    <property type="entry name" value="SAL-LIKE PROTEIN"/>
    <property type="match status" value="1"/>
</dbReference>
<dbReference type="Gene3D" id="3.30.160.60">
    <property type="entry name" value="Classic Zinc Finger"/>
    <property type="match status" value="2"/>
</dbReference>